<dbReference type="OrthoDB" id="3382693at2"/>
<name>A0A3E0W753_9MICO</name>
<dbReference type="InterPro" id="IPR041698">
    <property type="entry name" value="Methyltransf_25"/>
</dbReference>
<dbReference type="SUPFAM" id="SSF53335">
    <property type="entry name" value="S-adenosyl-L-methionine-dependent methyltransferases"/>
    <property type="match status" value="1"/>
</dbReference>
<evidence type="ECO:0000313" key="4">
    <source>
        <dbReference type="Proteomes" id="UP000257080"/>
    </source>
</evidence>
<organism evidence="3 4">
    <name type="scientific">Subtercola boreus</name>
    <dbReference type="NCBI Taxonomy" id="120213"/>
    <lineage>
        <taxon>Bacteria</taxon>
        <taxon>Bacillati</taxon>
        <taxon>Actinomycetota</taxon>
        <taxon>Actinomycetes</taxon>
        <taxon>Micrococcales</taxon>
        <taxon>Microbacteriaceae</taxon>
        <taxon>Subtercola</taxon>
    </lineage>
</organism>
<comment type="caution">
    <text evidence="3">The sequence shown here is derived from an EMBL/GenBank/DDBJ whole genome shotgun (WGS) entry which is preliminary data.</text>
</comment>
<dbReference type="Proteomes" id="UP000257080">
    <property type="component" value="Unassembled WGS sequence"/>
</dbReference>
<dbReference type="PANTHER" id="PTHR43591:SF110">
    <property type="entry name" value="RHODANESE DOMAIN-CONTAINING PROTEIN"/>
    <property type="match status" value="1"/>
</dbReference>
<dbReference type="Pfam" id="PF13649">
    <property type="entry name" value="Methyltransf_25"/>
    <property type="match status" value="1"/>
</dbReference>
<protein>
    <recommendedName>
        <fullName evidence="2">Methyltransferase domain-containing protein</fullName>
    </recommendedName>
</protein>
<proteinExistence type="predicted"/>
<dbReference type="EMBL" id="NBXE01000034">
    <property type="protein sequence ID" value="RFA25281.1"/>
    <property type="molecule type" value="Genomic_DNA"/>
</dbReference>
<dbReference type="InterPro" id="IPR029063">
    <property type="entry name" value="SAM-dependent_MTases_sf"/>
</dbReference>
<dbReference type="PANTHER" id="PTHR43591">
    <property type="entry name" value="METHYLTRANSFERASE"/>
    <property type="match status" value="1"/>
</dbReference>
<feature type="region of interest" description="Disordered" evidence="1">
    <location>
        <begin position="237"/>
        <end position="260"/>
    </location>
</feature>
<sequence>MRPWASIAAAMRILLCGSRSGALSDECAARPLSHRCQPLSPAAALLDCWFGTRVGVLGGSANTVVSMTPKPHDSGHTHAHAGPHGPDLARLLDLDAIVQRPALEQALATVADLVGTDTPRRILDIGAGTGTGSVALARLFPTAEVVAVDIDERMLERVRARARSERVADRVSTVAADASADEWSLGTADLIWSAVALHEVSDAPKALDNLFSSLRSGGLIVIVEMDAPPLVIPDTAAESEPEQEQHLRPAEPRRSPAFDHPDWSAGLAAAGFESLITRTLVTDHRMPADGPAGEYAALERRRTGQPELVGADQLHIRGTRTLWAARRP</sequence>
<evidence type="ECO:0000259" key="2">
    <source>
        <dbReference type="Pfam" id="PF13649"/>
    </source>
</evidence>
<dbReference type="AlphaFoldDB" id="A0A3E0W753"/>
<dbReference type="CDD" id="cd02440">
    <property type="entry name" value="AdoMet_MTases"/>
    <property type="match status" value="1"/>
</dbReference>
<evidence type="ECO:0000256" key="1">
    <source>
        <dbReference type="SAM" id="MobiDB-lite"/>
    </source>
</evidence>
<reference evidence="3 4" key="1">
    <citation type="submission" date="2017-04" db="EMBL/GenBank/DDBJ databases">
        <title>Comparative genome analysis of Subtercola boreus.</title>
        <authorList>
            <person name="Cho Y.-J."/>
            <person name="Cho A."/>
            <person name="Kim O.-S."/>
            <person name="Lee J.-I."/>
        </authorList>
    </citation>
    <scope>NUCLEOTIDE SEQUENCE [LARGE SCALE GENOMIC DNA]</scope>
    <source>
        <strain evidence="3 4">P28004</strain>
    </source>
</reference>
<gene>
    <name evidence="3" type="ORF">B7R25_14265</name>
</gene>
<accession>A0A3E0W753</accession>
<feature type="compositionally biased region" description="Basic and acidic residues" evidence="1">
    <location>
        <begin position="243"/>
        <end position="260"/>
    </location>
</feature>
<evidence type="ECO:0000313" key="3">
    <source>
        <dbReference type="EMBL" id="RFA25281.1"/>
    </source>
</evidence>
<dbReference type="Gene3D" id="3.40.50.150">
    <property type="entry name" value="Vaccinia Virus protein VP39"/>
    <property type="match status" value="1"/>
</dbReference>
<feature type="domain" description="Methyltransferase" evidence="2">
    <location>
        <begin position="122"/>
        <end position="218"/>
    </location>
</feature>